<dbReference type="RefSeq" id="WP_204699738.1">
    <property type="nucleotide sequence ID" value="NZ_JAFBEC010000021.1"/>
</dbReference>
<feature type="transmembrane region" description="Helical" evidence="6">
    <location>
        <begin position="106"/>
        <end position="133"/>
    </location>
</feature>
<sequence>MAIIISALMFLFIVLLLTPRQWVEASSIKKRLAVEEEVLIEEERRFTIRKATPAVMRMLSLVNFRLSIERREQLETKIQMAGKAEKYRVEDILTMKMITAVSLMSYFLFLGVVASSPMLFLVAMVTALMGYILPEHWLKILGSKRKDQIKKELPYVINAIAIMSEAGLNLVPAMKEVADKKKGVLADELQMVIRDVSVGVSQVTALERLAERCQVDEVNRFVSAVTQNLERGASGVTRVLRNQASEVWQQRKKKAQELGEKASMKLFLPLLLLAFPATAIFLLGPAILGVMDFILSMN</sequence>
<keyword evidence="3 6" id="KW-0812">Transmembrane</keyword>
<evidence type="ECO:0000313" key="8">
    <source>
        <dbReference type="EMBL" id="MBM7634995.1"/>
    </source>
</evidence>
<comment type="subcellular location">
    <subcellularLocation>
        <location evidence="1">Cell membrane</location>
        <topology evidence="1">Multi-pass membrane protein</topology>
    </subcellularLocation>
</comment>
<evidence type="ECO:0000259" key="7">
    <source>
        <dbReference type="Pfam" id="PF00482"/>
    </source>
</evidence>
<evidence type="ECO:0000256" key="2">
    <source>
        <dbReference type="ARBA" id="ARBA00022475"/>
    </source>
</evidence>
<organism evidence="8 9">
    <name type="scientific">Geomicrobium sediminis</name>
    <dbReference type="NCBI Taxonomy" id="1347788"/>
    <lineage>
        <taxon>Bacteria</taxon>
        <taxon>Bacillati</taxon>
        <taxon>Bacillota</taxon>
        <taxon>Bacilli</taxon>
        <taxon>Bacillales</taxon>
        <taxon>Geomicrobium</taxon>
    </lineage>
</organism>
<keyword evidence="4 6" id="KW-1133">Transmembrane helix</keyword>
<evidence type="ECO:0000256" key="1">
    <source>
        <dbReference type="ARBA" id="ARBA00004651"/>
    </source>
</evidence>
<dbReference type="Pfam" id="PF00482">
    <property type="entry name" value="T2SSF"/>
    <property type="match status" value="1"/>
</dbReference>
<dbReference type="Proteomes" id="UP000741863">
    <property type="component" value="Unassembled WGS sequence"/>
</dbReference>
<evidence type="ECO:0000256" key="4">
    <source>
        <dbReference type="ARBA" id="ARBA00022989"/>
    </source>
</evidence>
<evidence type="ECO:0000256" key="5">
    <source>
        <dbReference type="ARBA" id="ARBA00023136"/>
    </source>
</evidence>
<keyword evidence="9" id="KW-1185">Reference proteome</keyword>
<gene>
    <name evidence="8" type="ORF">JOD17_004138</name>
</gene>
<keyword evidence="5 6" id="KW-0472">Membrane</keyword>
<feature type="transmembrane region" description="Helical" evidence="6">
    <location>
        <begin position="266"/>
        <end position="295"/>
    </location>
</feature>
<name>A0ABS2PHT2_9BACL</name>
<proteinExistence type="predicted"/>
<accession>A0ABS2PHT2</accession>
<dbReference type="PANTHER" id="PTHR35007">
    <property type="entry name" value="INTEGRAL MEMBRANE PROTEIN-RELATED"/>
    <property type="match status" value="1"/>
</dbReference>
<dbReference type="PANTHER" id="PTHR35007:SF2">
    <property type="entry name" value="PILUS ASSEMBLE PROTEIN"/>
    <property type="match status" value="1"/>
</dbReference>
<evidence type="ECO:0000256" key="3">
    <source>
        <dbReference type="ARBA" id="ARBA00022692"/>
    </source>
</evidence>
<comment type="caution">
    <text evidence="8">The sequence shown here is derived from an EMBL/GenBank/DDBJ whole genome shotgun (WGS) entry which is preliminary data.</text>
</comment>
<evidence type="ECO:0000256" key="6">
    <source>
        <dbReference type="SAM" id="Phobius"/>
    </source>
</evidence>
<feature type="domain" description="Type II secretion system protein GspF" evidence="7">
    <location>
        <begin position="158"/>
        <end position="283"/>
    </location>
</feature>
<evidence type="ECO:0000313" key="9">
    <source>
        <dbReference type="Proteomes" id="UP000741863"/>
    </source>
</evidence>
<dbReference type="EMBL" id="JAFBEC010000021">
    <property type="protein sequence ID" value="MBM7634995.1"/>
    <property type="molecule type" value="Genomic_DNA"/>
</dbReference>
<dbReference type="InterPro" id="IPR018076">
    <property type="entry name" value="T2SS_GspF_dom"/>
</dbReference>
<protein>
    <submittedName>
        <fullName evidence="8">Tight adherence protein C</fullName>
    </submittedName>
</protein>
<reference evidence="8 9" key="1">
    <citation type="submission" date="2021-01" db="EMBL/GenBank/DDBJ databases">
        <title>Genomic Encyclopedia of Type Strains, Phase IV (KMG-IV): sequencing the most valuable type-strain genomes for metagenomic binning, comparative biology and taxonomic classification.</title>
        <authorList>
            <person name="Goeker M."/>
        </authorList>
    </citation>
    <scope>NUCLEOTIDE SEQUENCE [LARGE SCALE GENOMIC DNA]</scope>
    <source>
        <strain evidence="8 9">DSM 25540</strain>
    </source>
</reference>
<keyword evidence="2" id="KW-1003">Cell membrane</keyword>